<evidence type="ECO:0000256" key="13">
    <source>
        <dbReference type="RuleBase" id="RU361217"/>
    </source>
</evidence>
<keyword evidence="14" id="KW-0472">Membrane</keyword>
<dbReference type="OrthoDB" id="264015at2759"/>
<evidence type="ECO:0000313" key="17">
    <source>
        <dbReference type="EMBL" id="KAF9525872.1"/>
    </source>
</evidence>
<evidence type="ECO:0000256" key="1">
    <source>
        <dbReference type="ARBA" id="ARBA00001974"/>
    </source>
</evidence>
<dbReference type="FunFam" id="3.30.9.10:FF:000001">
    <property type="entry name" value="Glycerol-3-phosphate dehydrogenase"/>
    <property type="match status" value="1"/>
</dbReference>
<evidence type="ECO:0000259" key="16">
    <source>
        <dbReference type="Pfam" id="PF16901"/>
    </source>
</evidence>
<evidence type="ECO:0000256" key="11">
    <source>
        <dbReference type="ARBA" id="ARBA00023002"/>
    </source>
</evidence>
<gene>
    <name evidence="17" type="ORF">CPB83DRAFT_858769</name>
</gene>
<dbReference type="PANTHER" id="PTHR11985">
    <property type="entry name" value="GLYCEROL-3-PHOSPHATE DEHYDROGENASE"/>
    <property type="match status" value="1"/>
</dbReference>
<feature type="domain" description="FAD dependent oxidoreductase" evidence="15">
    <location>
        <begin position="84"/>
        <end position="449"/>
    </location>
</feature>
<protein>
    <recommendedName>
        <fullName evidence="4 13">Glycerol-3-phosphate dehydrogenase</fullName>
        <ecNumber evidence="4 13">1.1.5.3</ecNumber>
    </recommendedName>
</protein>
<dbReference type="PROSITE" id="PS00977">
    <property type="entry name" value="FAD_G3PDH_1"/>
    <property type="match status" value="1"/>
</dbReference>
<dbReference type="PANTHER" id="PTHR11985:SF15">
    <property type="entry name" value="GLYCEROL-3-PHOSPHATE DEHYDROGENASE, MITOCHONDRIAL"/>
    <property type="match status" value="1"/>
</dbReference>
<keyword evidence="18" id="KW-1185">Reference proteome</keyword>
<comment type="caution">
    <text evidence="17">The sequence shown here is derived from an EMBL/GenBank/DDBJ whole genome shotgun (WGS) entry which is preliminary data.</text>
</comment>
<evidence type="ECO:0000256" key="6">
    <source>
        <dbReference type="ARBA" id="ARBA00022723"/>
    </source>
</evidence>
<evidence type="ECO:0000256" key="5">
    <source>
        <dbReference type="ARBA" id="ARBA00022630"/>
    </source>
</evidence>
<keyword evidence="8" id="KW-0274">FAD</keyword>
<keyword evidence="10" id="KW-0809">Transit peptide</keyword>
<proteinExistence type="inferred from homology"/>
<dbReference type="GO" id="GO:0006072">
    <property type="term" value="P:glycerol-3-phosphate metabolic process"/>
    <property type="evidence" value="ECO:0007669"/>
    <property type="project" value="UniProtKB-UniRule"/>
</dbReference>
<comment type="catalytic activity">
    <reaction evidence="13">
        <text>a quinone + sn-glycerol 3-phosphate = dihydroxyacetone phosphate + a quinol</text>
        <dbReference type="Rhea" id="RHEA:18977"/>
        <dbReference type="ChEBI" id="CHEBI:24646"/>
        <dbReference type="ChEBI" id="CHEBI:57597"/>
        <dbReference type="ChEBI" id="CHEBI:57642"/>
        <dbReference type="ChEBI" id="CHEBI:132124"/>
        <dbReference type="EC" id="1.1.5.3"/>
    </reaction>
</comment>
<dbReference type="GO" id="GO:0005739">
    <property type="term" value="C:mitochondrion"/>
    <property type="evidence" value="ECO:0007669"/>
    <property type="project" value="UniProtKB-SubCell"/>
</dbReference>
<reference evidence="17" key="1">
    <citation type="submission" date="2020-11" db="EMBL/GenBank/DDBJ databases">
        <authorList>
            <consortium name="DOE Joint Genome Institute"/>
            <person name="Ahrendt S."/>
            <person name="Riley R."/>
            <person name="Andreopoulos W."/>
            <person name="Labutti K."/>
            <person name="Pangilinan J."/>
            <person name="Ruiz-Duenas F.J."/>
            <person name="Barrasa J.M."/>
            <person name="Sanchez-Garcia M."/>
            <person name="Camarero S."/>
            <person name="Miyauchi S."/>
            <person name="Serrano A."/>
            <person name="Linde D."/>
            <person name="Babiker R."/>
            <person name="Drula E."/>
            <person name="Ayuso-Fernandez I."/>
            <person name="Pacheco R."/>
            <person name="Padilla G."/>
            <person name="Ferreira P."/>
            <person name="Barriuso J."/>
            <person name="Kellner H."/>
            <person name="Castanera R."/>
            <person name="Alfaro M."/>
            <person name="Ramirez L."/>
            <person name="Pisabarro A.G."/>
            <person name="Kuo A."/>
            <person name="Tritt A."/>
            <person name="Lipzen A."/>
            <person name="He G."/>
            <person name="Yan M."/>
            <person name="Ng V."/>
            <person name="Cullen D."/>
            <person name="Martin F."/>
            <person name="Rosso M.-N."/>
            <person name="Henrissat B."/>
            <person name="Hibbett D."/>
            <person name="Martinez A.T."/>
            <person name="Grigoriev I.V."/>
        </authorList>
    </citation>
    <scope>NUCLEOTIDE SEQUENCE</scope>
    <source>
        <strain evidence="17">CBS 506.95</strain>
    </source>
</reference>
<keyword evidence="14" id="KW-0812">Transmembrane</keyword>
<evidence type="ECO:0000256" key="10">
    <source>
        <dbReference type="ARBA" id="ARBA00022946"/>
    </source>
</evidence>
<dbReference type="GO" id="GO:0046872">
    <property type="term" value="F:metal ion binding"/>
    <property type="evidence" value="ECO:0007669"/>
    <property type="project" value="UniProtKB-KW"/>
</dbReference>
<dbReference type="InterPro" id="IPR031656">
    <property type="entry name" value="DAO_C"/>
</dbReference>
<keyword evidence="14" id="KW-1133">Transmembrane helix</keyword>
<keyword evidence="11 13" id="KW-0560">Oxidoreductase</keyword>
<dbReference type="InterPro" id="IPR038299">
    <property type="entry name" value="DAO_C_sf"/>
</dbReference>
<sequence length="779" mass="85788">MTILRKVFSRRTFAYATGGTGLFLGGGIWYLNSGPAYPASTKTTRRPPPPWTPPSRADMLKDLKASGAIKSLKPGQIIEGEEFDLLIVGGGATGSGCAVDAASRGLKVALVERDDFAAGTSSKSTKLVHGGVRYLQKAVFELDYDQYKLVKEALHERRIFLQTAPYLSAMLPIMLPIYKYWQVPYYFAGCKMYDLLAGKENMESSYLMTKGQALETFPMLKSDGLVGAVVYYDGQHNDSRMNMALIMTAVKHGATVLNYCEVTTLHKDGSGKLNGARIKDNLTGEEFNVRAKGIINATGPFSDALLTLDNPAHEPIVQASSGVHITLPNYYSPRKMGLLDPATSDGRVIFFLPWQGNTIAGTTDTPASVERDPHASEEDIRWVLEEVRRYLAPDIKVRRGDVLSAWSGLRPLVRNPGAAKTEGLVRNHMIHVSDSGLLTIAGGKWTTYRAMAQETIDEAVKVFGLEGKVKNGCITESVRLVGSDGWSRNMFIGLIQTYGLESDVAKHLSENYGDRAWTVCALADPTGERWPLHGRRLAPQYPIIDAEVRYAVRNEYAQTAIDVVARRTRLAFLNAQAAFDALPRIVEVMGEELGWSYSERRRQIASAVKFLGSMGLPPALMAPSNFPEPLPKSWKDQVQRDIWRVGKNVITLAWWALGRDILERVDKDSFTPSRSKFEGGELTALRSAFNARTTKNGQGFDKLDVSEILNALKTLTGYADVKKKELDYVLDEAGLQGGEVNFDEFIEICGNLKEVAFTPSPSKHKTRLSIPVEKSGGGV</sequence>
<dbReference type="InterPro" id="IPR000447">
    <property type="entry name" value="G3P_DH_FAD-dep"/>
</dbReference>
<keyword evidence="6" id="KW-0479">Metal-binding</keyword>
<comment type="similarity">
    <text evidence="3 13">Belongs to the FAD-dependent glycerol-3-phosphate dehydrogenase family.</text>
</comment>
<dbReference type="Gene3D" id="3.50.50.60">
    <property type="entry name" value="FAD/NAD(P)-binding domain"/>
    <property type="match status" value="1"/>
</dbReference>
<name>A0A9P6JM29_9AGAR</name>
<evidence type="ECO:0000256" key="9">
    <source>
        <dbReference type="ARBA" id="ARBA00022837"/>
    </source>
</evidence>
<dbReference type="Gene3D" id="3.30.9.10">
    <property type="entry name" value="D-Amino Acid Oxidase, subunit A, domain 2"/>
    <property type="match status" value="1"/>
</dbReference>
<dbReference type="AlphaFoldDB" id="A0A9P6JM29"/>
<accession>A0A9P6JM29</accession>
<dbReference type="Gene3D" id="1.10.238.10">
    <property type="entry name" value="EF-hand"/>
    <property type="match status" value="1"/>
</dbReference>
<dbReference type="GO" id="GO:0004368">
    <property type="term" value="F:glycerol-3-phosphate dehydrogenase (quinone) activity"/>
    <property type="evidence" value="ECO:0007669"/>
    <property type="project" value="UniProtKB-EC"/>
</dbReference>
<organism evidence="17 18">
    <name type="scientific">Crepidotus variabilis</name>
    <dbReference type="NCBI Taxonomy" id="179855"/>
    <lineage>
        <taxon>Eukaryota</taxon>
        <taxon>Fungi</taxon>
        <taxon>Dikarya</taxon>
        <taxon>Basidiomycota</taxon>
        <taxon>Agaricomycotina</taxon>
        <taxon>Agaricomycetes</taxon>
        <taxon>Agaricomycetidae</taxon>
        <taxon>Agaricales</taxon>
        <taxon>Agaricineae</taxon>
        <taxon>Crepidotaceae</taxon>
        <taxon>Crepidotus</taxon>
    </lineage>
</organism>
<feature type="domain" description="Alpha-glycerophosphate oxidase C-terminal" evidence="16">
    <location>
        <begin position="473"/>
        <end position="599"/>
    </location>
</feature>
<dbReference type="Proteomes" id="UP000807306">
    <property type="component" value="Unassembled WGS sequence"/>
</dbReference>
<dbReference type="Pfam" id="PF16901">
    <property type="entry name" value="DAO_C"/>
    <property type="match status" value="1"/>
</dbReference>
<dbReference type="SUPFAM" id="SSF54373">
    <property type="entry name" value="FAD-linked reductases, C-terminal domain"/>
    <property type="match status" value="1"/>
</dbReference>
<keyword evidence="5 13" id="KW-0285">Flavoprotein</keyword>
<dbReference type="InterPro" id="IPR006076">
    <property type="entry name" value="FAD-dep_OxRdtase"/>
</dbReference>
<dbReference type="EMBL" id="MU157878">
    <property type="protein sequence ID" value="KAF9525872.1"/>
    <property type="molecule type" value="Genomic_DNA"/>
</dbReference>
<evidence type="ECO:0000256" key="3">
    <source>
        <dbReference type="ARBA" id="ARBA00007330"/>
    </source>
</evidence>
<evidence type="ECO:0000256" key="4">
    <source>
        <dbReference type="ARBA" id="ARBA00013029"/>
    </source>
</evidence>
<evidence type="ECO:0000256" key="14">
    <source>
        <dbReference type="SAM" id="Phobius"/>
    </source>
</evidence>
<keyword evidence="12" id="KW-0496">Mitochondrion</keyword>
<dbReference type="EC" id="1.1.5.3" evidence="4 13"/>
<keyword evidence="7" id="KW-0677">Repeat</keyword>
<dbReference type="FunFam" id="1.10.8.870:FF:000001">
    <property type="entry name" value="Glycerol-3-phosphate dehydrogenase"/>
    <property type="match status" value="1"/>
</dbReference>
<comment type="subcellular location">
    <subcellularLocation>
        <location evidence="2">Mitochondrion</location>
    </subcellularLocation>
</comment>
<dbReference type="PRINTS" id="PR01001">
    <property type="entry name" value="FADG3PDH"/>
</dbReference>
<evidence type="ECO:0000256" key="8">
    <source>
        <dbReference type="ARBA" id="ARBA00022827"/>
    </source>
</evidence>
<dbReference type="SUPFAM" id="SSF51905">
    <property type="entry name" value="FAD/NAD(P)-binding domain"/>
    <property type="match status" value="1"/>
</dbReference>
<evidence type="ECO:0000256" key="2">
    <source>
        <dbReference type="ARBA" id="ARBA00004173"/>
    </source>
</evidence>
<evidence type="ECO:0000256" key="12">
    <source>
        <dbReference type="ARBA" id="ARBA00023128"/>
    </source>
</evidence>
<dbReference type="InterPro" id="IPR036188">
    <property type="entry name" value="FAD/NAD-bd_sf"/>
</dbReference>
<comment type="cofactor">
    <cofactor evidence="1 13">
        <name>FAD</name>
        <dbReference type="ChEBI" id="CHEBI:57692"/>
    </cofactor>
</comment>
<evidence type="ECO:0000256" key="7">
    <source>
        <dbReference type="ARBA" id="ARBA00022737"/>
    </source>
</evidence>
<dbReference type="Pfam" id="PF01266">
    <property type="entry name" value="DAO"/>
    <property type="match status" value="1"/>
</dbReference>
<keyword evidence="9" id="KW-0106">Calcium</keyword>
<feature type="transmembrane region" description="Helical" evidence="14">
    <location>
        <begin position="12"/>
        <end position="31"/>
    </location>
</feature>
<evidence type="ECO:0000313" key="18">
    <source>
        <dbReference type="Proteomes" id="UP000807306"/>
    </source>
</evidence>
<dbReference type="Gene3D" id="1.10.8.870">
    <property type="entry name" value="Alpha-glycerophosphate oxidase, cap domain"/>
    <property type="match status" value="1"/>
</dbReference>
<dbReference type="PROSITE" id="PS00978">
    <property type="entry name" value="FAD_G3PDH_2"/>
    <property type="match status" value="1"/>
</dbReference>
<evidence type="ECO:0000259" key="15">
    <source>
        <dbReference type="Pfam" id="PF01266"/>
    </source>
</evidence>